<dbReference type="EMBL" id="QGKX02002183">
    <property type="protein sequence ID" value="KAF3489035.1"/>
    <property type="molecule type" value="Genomic_DNA"/>
</dbReference>
<protein>
    <submittedName>
        <fullName evidence="2">Uncharacterized protein</fullName>
    </submittedName>
</protein>
<organism evidence="2 3">
    <name type="scientific">Brassica cretica</name>
    <name type="common">Mustard</name>
    <dbReference type="NCBI Taxonomy" id="69181"/>
    <lineage>
        <taxon>Eukaryota</taxon>
        <taxon>Viridiplantae</taxon>
        <taxon>Streptophyta</taxon>
        <taxon>Embryophyta</taxon>
        <taxon>Tracheophyta</taxon>
        <taxon>Spermatophyta</taxon>
        <taxon>Magnoliopsida</taxon>
        <taxon>eudicotyledons</taxon>
        <taxon>Gunneridae</taxon>
        <taxon>Pentapetalae</taxon>
        <taxon>rosids</taxon>
        <taxon>malvids</taxon>
        <taxon>Brassicales</taxon>
        <taxon>Brassicaceae</taxon>
        <taxon>Brassiceae</taxon>
        <taxon>Brassica</taxon>
    </lineage>
</organism>
<name>A0A8S9MYC7_BRACR</name>
<feature type="compositionally biased region" description="Polar residues" evidence="1">
    <location>
        <begin position="78"/>
        <end position="90"/>
    </location>
</feature>
<evidence type="ECO:0000256" key="1">
    <source>
        <dbReference type="SAM" id="MobiDB-lite"/>
    </source>
</evidence>
<feature type="region of interest" description="Disordered" evidence="1">
    <location>
        <begin position="38"/>
        <end position="151"/>
    </location>
</feature>
<proteinExistence type="predicted"/>
<sequence>MTTTFGPLIAKHLGGSDAEHVIAGIDVPKTAPYIIHSSDAFNHTDTPPGEQPTNWKPDPEDPTSHHHSLPHVYPNLMDTRTPQSVPSTTTQHRKYPHGQPATCSAGVQRQHNPHGQPTYTPSGVHKSSTPHAPKKKKLVPNKYGRCGGTGHNRTNCVVPI</sequence>
<evidence type="ECO:0000313" key="3">
    <source>
        <dbReference type="Proteomes" id="UP000712600"/>
    </source>
</evidence>
<dbReference type="Proteomes" id="UP000712600">
    <property type="component" value="Unassembled WGS sequence"/>
</dbReference>
<comment type="caution">
    <text evidence="2">The sequence shown here is derived from an EMBL/GenBank/DDBJ whole genome shotgun (WGS) entry which is preliminary data.</text>
</comment>
<feature type="compositionally biased region" description="Polar residues" evidence="1">
    <location>
        <begin position="101"/>
        <end position="130"/>
    </location>
</feature>
<dbReference type="AlphaFoldDB" id="A0A8S9MYC7"/>
<reference evidence="2" key="1">
    <citation type="submission" date="2019-12" db="EMBL/GenBank/DDBJ databases">
        <title>Genome sequencing and annotation of Brassica cretica.</title>
        <authorList>
            <person name="Studholme D.J."/>
            <person name="Sarris P."/>
        </authorList>
    </citation>
    <scope>NUCLEOTIDE SEQUENCE</scope>
    <source>
        <strain evidence="2">PFS-109/04</strain>
        <tissue evidence="2">Leaf</tissue>
    </source>
</reference>
<accession>A0A8S9MYC7</accession>
<evidence type="ECO:0000313" key="2">
    <source>
        <dbReference type="EMBL" id="KAF3489035.1"/>
    </source>
</evidence>
<gene>
    <name evidence="2" type="ORF">F2Q69_00054561</name>
</gene>